<keyword evidence="1" id="KW-0812">Transmembrane</keyword>
<evidence type="ECO:0000313" key="2">
    <source>
        <dbReference type="EMBL" id="MEM5501637.1"/>
    </source>
</evidence>
<reference evidence="2 3" key="1">
    <citation type="submission" date="2024-03" db="EMBL/GenBank/DDBJ databases">
        <title>Community enrichment and isolation of bacterial strains for fucoidan degradation.</title>
        <authorList>
            <person name="Sichert A."/>
        </authorList>
    </citation>
    <scope>NUCLEOTIDE SEQUENCE [LARGE SCALE GENOMIC DNA]</scope>
    <source>
        <strain evidence="2 3">AS62</strain>
    </source>
</reference>
<evidence type="ECO:0000256" key="1">
    <source>
        <dbReference type="SAM" id="Phobius"/>
    </source>
</evidence>
<name>A0ABU9T682_9HYPH</name>
<evidence type="ECO:0000313" key="3">
    <source>
        <dbReference type="Proteomes" id="UP001477870"/>
    </source>
</evidence>
<feature type="transmembrane region" description="Helical" evidence="1">
    <location>
        <begin position="30"/>
        <end position="52"/>
    </location>
</feature>
<accession>A0ABU9T682</accession>
<protein>
    <submittedName>
        <fullName evidence="2">Uncharacterized protein</fullName>
    </submittedName>
</protein>
<dbReference type="RefSeq" id="WP_342848099.1">
    <property type="nucleotide sequence ID" value="NZ_JBBMQO010000004.1"/>
</dbReference>
<comment type="caution">
    <text evidence="2">The sequence shown here is derived from an EMBL/GenBank/DDBJ whole genome shotgun (WGS) entry which is preliminary data.</text>
</comment>
<keyword evidence="3" id="KW-1185">Reference proteome</keyword>
<dbReference type="Proteomes" id="UP001477870">
    <property type="component" value="Unassembled WGS sequence"/>
</dbReference>
<gene>
    <name evidence="2" type="ORF">WNY59_08555</name>
</gene>
<sequence>MSIIVCMALLLAYLFYAAEGAGWAGIGWVIVGMFAILPICAGLICGLGFGWFKNTRAPDDVSSHADR</sequence>
<proteinExistence type="predicted"/>
<keyword evidence="1" id="KW-0472">Membrane</keyword>
<keyword evidence="1" id="KW-1133">Transmembrane helix</keyword>
<organism evidence="2 3">
    <name type="scientific">Ahrensia kielensis</name>
    <dbReference type="NCBI Taxonomy" id="76980"/>
    <lineage>
        <taxon>Bacteria</taxon>
        <taxon>Pseudomonadati</taxon>
        <taxon>Pseudomonadota</taxon>
        <taxon>Alphaproteobacteria</taxon>
        <taxon>Hyphomicrobiales</taxon>
        <taxon>Ahrensiaceae</taxon>
        <taxon>Ahrensia</taxon>
    </lineage>
</organism>
<dbReference type="EMBL" id="JBBMQO010000004">
    <property type="protein sequence ID" value="MEM5501637.1"/>
    <property type="molecule type" value="Genomic_DNA"/>
</dbReference>